<keyword evidence="3" id="KW-0807">Transducer</keyword>
<keyword evidence="9" id="KW-1185">Reference proteome</keyword>
<evidence type="ECO:0000259" key="6">
    <source>
        <dbReference type="PROSITE" id="PS50111"/>
    </source>
</evidence>
<feature type="transmembrane region" description="Helical" evidence="5">
    <location>
        <begin position="194"/>
        <end position="213"/>
    </location>
</feature>
<dbReference type="SMART" id="SM00283">
    <property type="entry name" value="MA"/>
    <property type="match status" value="1"/>
</dbReference>
<dbReference type="Proteomes" id="UP001227317">
    <property type="component" value="Unassembled WGS sequence"/>
</dbReference>
<dbReference type="EMBL" id="JAUJFI010000188">
    <property type="protein sequence ID" value="MDQ2105980.1"/>
    <property type="molecule type" value="Genomic_DNA"/>
</dbReference>
<dbReference type="InterPro" id="IPR004089">
    <property type="entry name" value="MCPsignal_dom"/>
</dbReference>
<evidence type="ECO:0000256" key="1">
    <source>
        <dbReference type="ARBA" id="ARBA00022500"/>
    </source>
</evidence>
<dbReference type="Gene3D" id="6.10.340.10">
    <property type="match status" value="1"/>
</dbReference>
<evidence type="ECO:0000256" key="2">
    <source>
        <dbReference type="ARBA" id="ARBA00029447"/>
    </source>
</evidence>
<evidence type="ECO:0000313" key="9">
    <source>
        <dbReference type="Proteomes" id="UP001227317"/>
    </source>
</evidence>
<evidence type="ECO:0000256" key="4">
    <source>
        <dbReference type="SAM" id="Coils"/>
    </source>
</evidence>
<dbReference type="InterPro" id="IPR004090">
    <property type="entry name" value="Chemotax_Me-accpt_rcpt"/>
</dbReference>
<name>A0ABU0WP12_9PROT</name>
<organism evidence="8 9">
    <name type="scientific">Azospirillum isscasi</name>
    <dbReference type="NCBI Taxonomy" id="3053926"/>
    <lineage>
        <taxon>Bacteria</taxon>
        <taxon>Pseudomonadati</taxon>
        <taxon>Pseudomonadota</taxon>
        <taxon>Alphaproteobacteria</taxon>
        <taxon>Rhodospirillales</taxon>
        <taxon>Azospirillaceae</taxon>
        <taxon>Azospirillum</taxon>
    </lineage>
</organism>
<comment type="similarity">
    <text evidence="2">Belongs to the methyl-accepting chemotaxis (MCP) protein family.</text>
</comment>
<dbReference type="CDD" id="cd06225">
    <property type="entry name" value="HAMP"/>
    <property type="match status" value="1"/>
</dbReference>
<reference evidence="8 9" key="1">
    <citation type="submission" date="2023-06" db="EMBL/GenBank/DDBJ databases">
        <title>Azospirillum isscasensis sp.nov, a bacterium isolated from rhizosphere soil of rice.</title>
        <authorList>
            <person name="Wang H."/>
        </authorList>
    </citation>
    <scope>NUCLEOTIDE SEQUENCE [LARGE SCALE GENOMIC DNA]</scope>
    <source>
        <strain evidence="8 9">C340-1</strain>
    </source>
</reference>
<accession>A0ABU0WP12</accession>
<evidence type="ECO:0000256" key="3">
    <source>
        <dbReference type="PROSITE-ProRule" id="PRU00284"/>
    </source>
</evidence>
<dbReference type="RefSeq" id="WP_306710952.1">
    <property type="nucleotide sequence ID" value="NZ_JAUJFI010000188.1"/>
</dbReference>
<dbReference type="Pfam" id="PF00672">
    <property type="entry name" value="HAMP"/>
    <property type="match status" value="1"/>
</dbReference>
<proteinExistence type="inferred from homology"/>
<dbReference type="PANTHER" id="PTHR43531">
    <property type="entry name" value="PROTEIN ICFG"/>
    <property type="match status" value="1"/>
</dbReference>
<dbReference type="PROSITE" id="PS50885">
    <property type="entry name" value="HAMP"/>
    <property type="match status" value="1"/>
</dbReference>
<dbReference type="PRINTS" id="PR00260">
    <property type="entry name" value="CHEMTRNSDUCR"/>
</dbReference>
<evidence type="ECO:0000313" key="8">
    <source>
        <dbReference type="EMBL" id="MDQ2105980.1"/>
    </source>
</evidence>
<keyword evidence="4" id="KW-0175">Coiled coil</keyword>
<dbReference type="Pfam" id="PF00015">
    <property type="entry name" value="MCPsignal"/>
    <property type="match status" value="1"/>
</dbReference>
<protein>
    <submittedName>
        <fullName evidence="8">Methyl-accepting chemotaxis protein</fullName>
    </submittedName>
</protein>
<dbReference type="Gene3D" id="1.10.287.950">
    <property type="entry name" value="Methyl-accepting chemotaxis protein"/>
    <property type="match status" value="1"/>
</dbReference>
<dbReference type="PANTHER" id="PTHR43531:SF11">
    <property type="entry name" value="METHYL-ACCEPTING CHEMOTAXIS PROTEIN 3"/>
    <property type="match status" value="1"/>
</dbReference>
<keyword evidence="5" id="KW-0472">Membrane</keyword>
<feature type="domain" description="Methyl-accepting transducer" evidence="6">
    <location>
        <begin position="276"/>
        <end position="505"/>
    </location>
</feature>
<gene>
    <name evidence="8" type="ORF">QSG27_25015</name>
</gene>
<dbReference type="PROSITE" id="PS50111">
    <property type="entry name" value="CHEMOTAXIS_TRANSDUC_2"/>
    <property type="match status" value="1"/>
</dbReference>
<dbReference type="InterPro" id="IPR003660">
    <property type="entry name" value="HAMP_dom"/>
</dbReference>
<dbReference type="SMART" id="SM00304">
    <property type="entry name" value="HAMP"/>
    <property type="match status" value="1"/>
</dbReference>
<keyword evidence="1" id="KW-0145">Chemotaxis</keyword>
<keyword evidence="5" id="KW-0812">Transmembrane</keyword>
<keyword evidence="5" id="KW-1133">Transmembrane helix</keyword>
<evidence type="ECO:0000256" key="5">
    <source>
        <dbReference type="SAM" id="Phobius"/>
    </source>
</evidence>
<feature type="domain" description="HAMP" evidence="7">
    <location>
        <begin position="215"/>
        <end position="268"/>
    </location>
</feature>
<feature type="coiled-coil region" evidence="4">
    <location>
        <begin position="86"/>
        <end position="113"/>
    </location>
</feature>
<dbReference type="SUPFAM" id="SSF58104">
    <property type="entry name" value="Methyl-accepting chemotaxis protein (MCP) signaling domain"/>
    <property type="match status" value="1"/>
</dbReference>
<sequence length="525" mass="55878">MRVLDSMPLIGKVFLILAVLGAAIATGFLRLNAAQEAAERELTAVIETEQPGIIWLARARIAANATGRLAIEGLIEPSGFKARQVFAKLKEQNANFNARLEEAERALRGTGEDLAGIRQGYERVVARIDAMVAERLEQSDGAMSDTLRDRARAVSVTVDEFDGQLRARVDQALANSQARARATVAHAREETARLFMMVAATLAAVFVLAFLLLRSTVVRPLRRLTDTAKDLLAGRLDRTVQGTGRRDEIGDVARVCQLLKDSLTAADTLSHRTVSAAEQVAAATSQAAAAVEQVSDGSQRQMQSVESITAAVTRTTSIIGTIASVSLSAKDRSREAATRLADALRQMETMTGAVREIAVTSERINRITQSIGELATRSNILSLNAAIEAARAGDHGRGFSVVAEEVGNLAQQTANLAQEIALLAADSGERIQNGVTVATEVGGVMQTVSAAINETDSLSEDIAQSMEEQGGVLRQIEQSLQRLTEISNANATASEEIAATMVELTRLADATRREAQQGRTGAAAG</sequence>
<comment type="caution">
    <text evidence="8">The sequence shown here is derived from an EMBL/GenBank/DDBJ whole genome shotgun (WGS) entry which is preliminary data.</text>
</comment>
<evidence type="ECO:0000259" key="7">
    <source>
        <dbReference type="PROSITE" id="PS50885"/>
    </source>
</evidence>
<dbReference type="InterPro" id="IPR051310">
    <property type="entry name" value="MCP_chemotaxis"/>
</dbReference>